<dbReference type="GO" id="GO:0006420">
    <property type="term" value="P:arginyl-tRNA aminoacylation"/>
    <property type="evidence" value="ECO:0007669"/>
    <property type="project" value="InterPro"/>
</dbReference>
<evidence type="ECO:0000256" key="2">
    <source>
        <dbReference type="ARBA" id="ARBA00008226"/>
    </source>
</evidence>
<evidence type="ECO:0000256" key="9">
    <source>
        <dbReference type="ARBA" id="ARBA00023146"/>
    </source>
</evidence>
<dbReference type="EC" id="6.1.1.14" evidence="3"/>
<keyword evidence="14" id="KW-1185">Reference proteome</keyword>
<dbReference type="HAMAP" id="MF_00255">
    <property type="entry name" value="Gly_tRNA_synth_beta"/>
    <property type="match status" value="1"/>
</dbReference>
<dbReference type="Pfam" id="PF02092">
    <property type="entry name" value="tRNA_synt_2f"/>
    <property type="match status" value="1"/>
</dbReference>
<dbReference type="SUPFAM" id="SSF109604">
    <property type="entry name" value="HD-domain/PDEase-like"/>
    <property type="match status" value="1"/>
</dbReference>
<comment type="caution">
    <text evidence="13">The sequence shown here is derived from an EMBL/GenBank/DDBJ whole genome shotgun (WGS) entry which is preliminary data.</text>
</comment>
<dbReference type="PANTHER" id="PTHR30075">
    <property type="entry name" value="GLYCYL-TRNA SYNTHETASE"/>
    <property type="match status" value="1"/>
</dbReference>
<dbReference type="InterPro" id="IPR015944">
    <property type="entry name" value="Gly-tRNA-synth_bsu"/>
</dbReference>
<comment type="similarity">
    <text evidence="2">Belongs to the class-II aminoacyl-tRNA synthetase family.</text>
</comment>
<feature type="region of interest" description="Disordered" evidence="11">
    <location>
        <begin position="25"/>
        <end position="48"/>
    </location>
</feature>
<evidence type="ECO:0000256" key="5">
    <source>
        <dbReference type="ARBA" id="ARBA00022598"/>
    </source>
</evidence>
<evidence type="ECO:0000256" key="3">
    <source>
        <dbReference type="ARBA" id="ARBA00012829"/>
    </source>
</evidence>
<name>A0A3S3SQX1_9BACT</name>
<organism evidence="13 14">
    <name type="scientific">Candidatus Electrothrix communis</name>
    <dbReference type="NCBI Taxonomy" id="1859133"/>
    <lineage>
        <taxon>Bacteria</taxon>
        <taxon>Pseudomonadati</taxon>
        <taxon>Thermodesulfobacteriota</taxon>
        <taxon>Desulfobulbia</taxon>
        <taxon>Desulfobulbales</taxon>
        <taxon>Desulfobulbaceae</taxon>
        <taxon>Candidatus Electrothrix</taxon>
    </lineage>
</organism>
<dbReference type="PRINTS" id="PR01045">
    <property type="entry name" value="TRNASYNTHGB"/>
</dbReference>
<dbReference type="GO" id="GO:0005524">
    <property type="term" value="F:ATP binding"/>
    <property type="evidence" value="ECO:0007669"/>
    <property type="project" value="UniProtKB-KW"/>
</dbReference>
<evidence type="ECO:0000313" key="13">
    <source>
        <dbReference type="EMBL" id="RWX48041.1"/>
    </source>
</evidence>
<feature type="non-terminal residue" evidence="13">
    <location>
        <position position="1"/>
    </location>
</feature>
<evidence type="ECO:0000256" key="6">
    <source>
        <dbReference type="ARBA" id="ARBA00022741"/>
    </source>
</evidence>
<dbReference type="GO" id="GO:0005829">
    <property type="term" value="C:cytosol"/>
    <property type="evidence" value="ECO:0007669"/>
    <property type="project" value="TreeGrafter"/>
</dbReference>
<protein>
    <recommendedName>
        <fullName evidence="3">glycine--tRNA ligase</fullName>
        <ecNumber evidence="3">6.1.1.14</ecNumber>
    </recommendedName>
</protein>
<dbReference type="EMBL" id="MTKP01000183">
    <property type="protein sequence ID" value="RWX48041.1"/>
    <property type="molecule type" value="Genomic_DNA"/>
</dbReference>
<evidence type="ECO:0000256" key="7">
    <source>
        <dbReference type="ARBA" id="ARBA00022840"/>
    </source>
</evidence>
<evidence type="ECO:0000256" key="10">
    <source>
        <dbReference type="ARBA" id="ARBA00047937"/>
    </source>
</evidence>
<evidence type="ECO:0000313" key="14">
    <source>
        <dbReference type="Proteomes" id="UP000288086"/>
    </source>
</evidence>
<dbReference type="NCBIfam" id="TIGR00211">
    <property type="entry name" value="glyS"/>
    <property type="match status" value="1"/>
</dbReference>
<evidence type="ECO:0000256" key="11">
    <source>
        <dbReference type="SAM" id="MobiDB-lite"/>
    </source>
</evidence>
<keyword evidence="6" id="KW-0547">Nucleotide-binding</keyword>
<feature type="compositionally biased region" description="Basic and acidic residues" evidence="11">
    <location>
        <begin position="25"/>
        <end position="34"/>
    </location>
</feature>
<evidence type="ECO:0000256" key="1">
    <source>
        <dbReference type="ARBA" id="ARBA00004496"/>
    </source>
</evidence>
<sequence length="652" mass="72206">SFGAVRTVGTPRRLTLAIDGLQIRQEDRRQEHTGPAKKAAFDADGQPTKAAQGFARSRGLAVEDLQIIETKKGEYLMAVEEIKGQETGELLPALLEELLRSIPFPKSMRWAESSMTFARPLQWLLALYDGKVIDLTIEGVRTGATTLGHRFMDPEPVEIRDFDHYQEVLLAKSVMVDQGARREAVIDTVKKAVSERVGEKGQPVLDEGLIDTVTNLVEIPWGICGSFDEKFLALPDEALITSMREHQKYFPVKDSEGALLPFFVAVNNTDVKNKAMAANGHERVLRARLEDGLFFFNKDKENPLADRMKDLSGIIFQRKLGTMAEKSERLVALAAFLAERLAPDMQEEAKRAAQLAKADLLTEMVGEFPSLQGIIGRDYALLDGEKPAVADAVHEHYQPVRAGGQLPASLLGAMVGLADRMDTMAGCFAINERPTGNKDAFGQRRLALGIISILRYHNLPLSLVELAEQALLGYADKVTPAEDTLGQLIDFIRLRFENDLIASGMKQEVVEAATSAGFDDLTDCLARIEALDSMRNREEFAVLAGSFKRIRNITKGNRETGVDPALFAEEAEKELFSTCTAVQEQVRPMIENRAYSEALAAMLTMKEPVDRFFDDVMVMDEDLAVRANRLNLLTGLGDLVRQVGDISRMHVE</sequence>
<dbReference type="GO" id="GO:0004820">
    <property type="term" value="F:glycine-tRNA ligase activity"/>
    <property type="evidence" value="ECO:0007669"/>
    <property type="project" value="UniProtKB-EC"/>
</dbReference>
<dbReference type="PROSITE" id="PS50861">
    <property type="entry name" value="AA_TRNA_LIGASE_II_GLYAB"/>
    <property type="match status" value="1"/>
</dbReference>
<keyword evidence="8" id="KW-0648">Protein biosynthesis</keyword>
<keyword evidence="5 13" id="KW-0436">Ligase</keyword>
<proteinExistence type="inferred from homology"/>
<reference evidence="13 14" key="1">
    <citation type="submission" date="2017-01" db="EMBL/GenBank/DDBJ databases">
        <title>The cable genome- insights into the physiology and evolution of filamentous bacteria capable of sulfide oxidation via long distance electron transfer.</title>
        <authorList>
            <person name="Schreiber L."/>
            <person name="Bjerg J.T."/>
            <person name="Boggild A."/>
            <person name="Van De Vossenberg J."/>
            <person name="Meysman F."/>
            <person name="Nielsen L.P."/>
            <person name="Schramm A."/>
            <person name="Kjeldsen K.U."/>
        </authorList>
    </citation>
    <scope>NUCLEOTIDE SEQUENCE [LARGE SCALE GENOMIC DNA]</scope>
    <source>
        <strain evidence="13">A1</strain>
    </source>
</reference>
<dbReference type="GO" id="GO:0006426">
    <property type="term" value="P:glycyl-tRNA aminoacylation"/>
    <property type="evidence" value="ECO:0007669"/>
    <property type="project" value="InterPro"/>
</dbReference>
<comment type="subcellular location">
    <subcellularLocation>
        <location evidence="1">Cytoplasm</location>
    </subcellularLocation>
</comment>
<keyword evidence="7" id="KW-0067">ATP-binding</keyword>
<evidence type="ECO:0000256" key="4">
    <source>
        <dbReference type="ARBA" id="ARBA00022490"/>
    </source>
</evidence>
<dbReference type="InterPro" id="IPR006194">
    <property type="entry name" value="Gly-tRNA-synth_heterodimer"/>
</dbReference>
<feature type="domain" description="DALR anticodon binding" evidence="12">
    <location>
        <begin position="548"/>
        <end position="640"/>
    </location>
</feature>
<dbReference type="Proteomes" id="UP000288086">
    <property type="component" value="Unassembled WGS sequence"/>
</dbReference>
<comment type="catalytic activity">
    <reaction evidence="10">
        <text>tRNA(Gly) + glycine + ATP = glycyl-tRNA(Gly) + AMP + diphosphate</text>
        <dbReference type="Rhea" id="RHEA:16013"/>
        <dbReference type="Rhea" id="RHEA-COMP:9664"/>
        <dbReference type="Rhea" id="RHEA-COMP:9683"/>
        <dbReference type="ChEBI" id="CHEBI:30616"/>
        <dbReference type="ChEBI" id="CHEBI:33019"/>
        <dbReference type="ChEBI" id="CHEBI:57305"/>
        <dbReference type="ChEBI" id="CHEBI:78442"/>
        <dbReference type="ChEBI" id="CHEBI:78522"/>
        <dbReference type="ChEBI" id="CHEBI:456215"/>
        <dbReference type="EC" id="6.1.1.14"/>
    </reaction>
</comment>
<keyword evidence="9 13" id="KW-0030">Aminoacyl-tRNA synthetase</keyword>
<dbReference type="AlphaFoldDB" id="A0A3S3SQX1"/>
<dbReference type="InterPro" id="IPR008909">
    <property type="entry name" value="DALR_anticod-bd"/>
</dbReference>
<keyword evidence="4" id="KW-0963">Cytoplasm</keyword>
<evidence type="ECO:0000256" key="8">
    <source>
        <dbReference type="ARBA" id="ARBA00022917"/>
    </source>
</evidence>
<dbReference type="GO" id="GO:0004814">
    <property type="term" value="F:arginine-tRNA ligase activity"/>
    <property type="evidence" value="ECO:0007669"/>
    <property type="project" value="InterPro"/>
</dbReference>
<gene>
    <name evidence="13" type="ORF">VT98_11831</name>
</gene>
<accession>A0A3S3SQX1</accession>
<dbReference type="PANTHER" id="PTHR30075:SF2">
    <property type="entry name" value="GLYCINE--TRNA LIGASE, CHLOROPLASTIC_MITOCHONDRIAL 2"/>
    <property type="match status" value="1"/>
</dbReference>
<evidence type="ECO:0000259" key="12">
    <source>
        <dbReference type="Pfam" id="PF05746"/>
    </source>
</evidence>
<dbReference type="Pfam" id="PF05746">
    <property type="entry name" value="DALR_1"/>
    <property type="match status" value="1"/>
</dbReference>